<dbReference type="PANTHER" id="PTHR31760">
    <property type="entry name" value="S-ADENOSYL-L-METHIONINE-DEPENDENT METHYLTRANSFERASES SUPERFAMILY PROTEIN"/>
    <property type="match status" value="1"/>
</dbReference>
<gene>
    <name evidence="6 8" type="primary">rsmG</name>
    <name evidence="8" type="ORF">H9913_13405</name>
</gene>
<dbReference type="FunFam" id="3.40.50.150:FF:000041">
    <property type="entry name" value="Ribosomal RNA small subunit methyltransferase G"/>
    <property type="match status" value="1"/>
</dbReference>
<keyword evidence="3 6" id="KW-0489">Methyltransferase</keyword>
<keyword evidence="5 6" id="KW-0949">S-adenosyl-L-methionine</keyword>
<comment type="similarity">
    <text evidence="6">Belongs to the methyltransferase superfamily. RNA methyltransferase RsmG family.</text>
</comment>
<comment type="caution">
    <text evidence="8">The sequence shown here is derived from an EMBL/GenBank/DDBJ whole genome shotgun (WGS) entry which is preliminary data.</text>
</comment>
<organism evidence="8 9">
    <name type="scientific">Candidatus Blautia stercoripullorum</name>
    <dbReference type="NCBI Taxonomy" id="2838502"/>
    <lineage>
        <taxon>Bacteria</taxon>
        <taxon>Bacillati</taxon>
        <taxon>Bacillota</taxon>
        <taxon>Clostridia</taxon>
        <taxon>Lachnospirales</taxon>
        <taxon>Lachnospiraceae</taxon>
        <taxon>Blautia</taxon>
    </lineage>
</organism>
<comment type="subcellular location">
    <subcellularLocation>
        <location evidence="6">Cytoplasm</location>
    </subcellularLocation>
</comment>
<feature type="region of interest" description="Disordered" evidence="7">
    <location>
        <begin position="225"/>
        <end position="247"/>
    </location>
</feature>
<keyword evidence="2 6" id="KW-0698">rRNA processing</keyword>
<feature type="binding site" evidence="6">
    <location>
        <position position="79"/>
    </location>
    <ligand>
        <name>S-adenosyl-L-methionine</name>
        <dbReference type="ChEBI" id="CHEBI:59789"/>
    </ligand>
</feature>
<accession>A0A9D2RCB1</accession>
<sequence length="247" mass="27833">MSYDMTILREGAARYGITLTEKQEEQFIRYYELLIQWNKVMNLTGITEFDQVLLKHFTDSLSVAGSIDLTGVRTCVDVGTGAGFPGIPLKIAFPHLKVTLLDSLNKRLNFLNEVILQLGLRDIETVHLRAEEGGRKPQLREKYDLSVSRAVSRMAVLSEYCMPYVKKGGYFISYKGGQAEEEIEEGKKAISILGGKLERTEKFCLPDTDMERTLVIIKKVKETPKKYPRKPGTPAKEPLGVTGENKK</sequence>
<dbReference type="SUPFAM" id="SSF53335">
    <property type="entry name" value="S-adenosyl-L-methionine-dependent methyltransferases"/>
    <property type="match status" value="1"/>
</dbReference>
<evidence type="ECO:0000256" key="5">
    <source>
        <dbReference type="ARBA" id="ARBA00022691"/>
    </source>
</evidence>
<proteinExistence type="inferred from homology"/>
<comment type="caution">
    <text evidence="6">Lacks conserved residue(s) required for the propagation of feature annotation.</text>
</comment>
<feature type="binding site" evidence="6">
    <location>
        <begin position="130"/>
        <end position="131"/>
    </location>
    <ligand>
        <name>S-adenosyl-L-methionine</name>
        <dbReference type="ChEBI" id="CHEBI:59789"/>
    </ligand>
</feature>
<evidence type="ECO:0000256" key="3">
    <source>
        <dbReference type="ARBA" id="ARBA00022603"/>
    </source>
</evidence>
<evidence type="ECO:0000256" key="1">
    <source>
        <dbReference type="ARBA" id="ARBA00022490"/>
    </source>
</evidence>
<dbReference type="Pfam" id="PF02527">
    <property type="entry name" value="GidB"/>
    <property type="match status" value="1"/>
</dbReference>
<dbReference type="NCBIfam" id="TIGR00138">
    <property type="entry name" value="rsmG_gidB"/>
    <property type="match status" value="1"/>
</dbReference>
<evidence type="ECO:0000256" key="7">
    <source>
        <dbReference type="SAM" id="MobiDB-lite"/>
    </source>
</evidence>
<evidence type="ECO:0000313" key="8">
    <source>
        <dbReference type="EMBL" id="HJD41007.1"/>
    </source>
</evidence>
<evidence type="ECO:0000313" key="9">
    <source>
        <dbReference type="Proteomes" id="UP000823850"/>
    </source>
</evidence>
<protein>
    <recommendedName>
        <fullName evidence="6">Ribosomal RNA small subunit methyltransferase G</fullName>
        <ecNumber evidence="6">2.1.1.-</ecNumber>
    </recommendedName>
    <alternativeName>
        <fullName evidence="6">16S rRNA 7-methylguanosine methyltransferase</fullName>
        <shortName evidence="6">16S rRNA m7G methyltransferase</shortName>
    </alternativeName>
</protein>
<dbReference type="GO" id="GO:0005829">
    <property type="term" value="C:cytosol"/>
    <property type="evidence" value="ECO:0007669"/>
    <property type="project" value="TreeGrafter"/>
</dbReference>
<dbReference type="GO" id="GO:0070043">
    <property type="term" value="F:rRNA (guanine-N7-)-methyltransferase activity"/>
    <property type="evidence" value="ECO:0007669"/>
    <property type="project" value="UniProtKB-UniRule"/>
</dbReference>
<dbReference type="PIRSF" id="PIRSF003078">
    <property type="entry name" value="GidB"/>
    <property type="match status" value="1"/>
</dbReference>
<dbReference type="Proteomes" id="UP000823850">
    <property type="component" value="Unassembled WGS sequence"/>
</dbReference>
<dbReference type="InterPro" id="IPR003682">
    <property type="entry name" value="rRNA_ssu_MeTfrase_G"/>
</dbReference>
<dbReference type="EC" id="2.1.1.-" evidence="6"/>
<feature type="binding site" evidence="6">
    <location>
        <position position="84"/>
    </location>
    <ligand>
        <name>S-adenosyl-L-methionine</name>
        <dbReference type="ChEBI" id="CHEBI:59789"/>
    </ligand>
</feature>
<comment type="function">
    <text evidence="6">Specifically methylates the N7 position of a guanine in 16S rRNA.</text>
</comment>
<evidence type="ECO:0000256" key="2">
    <source>
        <dbReference type="ARBA" id="ARBA00022552"/>
    </source>
</evidence>
<dbReference type="InterPro" id="IPR029063">
    <property type="entry name" value="SAM-dependent_MTases_sf"/>
</dbReference>
<dbReference type="AlphaFoldDB" id="A0A9D2RCB1"/>
<evidence type="ECO:0000256" key="4">
    <source>
        <dbReference type="ARBA" id="ARBA00022679"/>
    </source>
</evidence>
<reference evidence="8" key="1">
    <citation type="journal article" date="2021" name="PeerJ">
        <title>Extensive microbial diversity within the chicken gut microbiome revealed by metagenomics and culture.</title>
        <authorList>
            <person name="Gilroy R."/>
            <person name="Ravi A."/>
            <person name="Getino M."/>
            <person name="Pursley I."/>
            <person name="Horton D.L."/>
            <person name="Alikhan N.F."/>
            <person name="Baker D."/>
            <person name="Gharbi K."/>
            <person name="Hall N."/>
            <person name="Watson M."/>
            <person name="Adriaenssens E.M."/>
            <person name="Foster-Nyarko E."/>
            <person name="Jarju S."/>
            <person name="Secka A."/>
            <person name="Antonio M."/>
            <person name="Oren A."/>
            <person name="Chaudhuri R.R."/>
            <person name="La Ragione R."/>
            <person name="Hildebrand F."/>
            <person name="Pallen M.J."/>
        </authorList>
    </citation>
    <scope>NUCLEOTIDE SEQUENCE</scope>
    <source>
        <strain evidence="8">ChiW19-6364</strain>
    </source>
</reference>
<feature type="binding site" evidence="6">
    <location>
        <position position="149"/>
    </location>
    <ligand>
        <name>S-adenosyl-L-methionine</name>
        <dbReference type="ChEBI" id="CHEBI:59789"/>
    </ligand>
</feature>
<dbReference type="HAMAP" id="MF_00074">
    <property type="entry name" value="16SrRNA_methyltr_G"/>
    <property type="match status" value="1"/>
</dbReference>
<dbReference type="PANTHER" id="PTHR31760:SF0">
    <property type="entry name" value="S-ADENOSYL-L-METHIONINE-DEPENDENT METHYLTRANSFERASES SUPERFAMILY PROTEIN"/>
    <property type="match status" value="1"/>
</dbReference>
<dbReference type="EMBL" id="DWUX01000228">
    <property type="protein sequence ID" value="HJD41007.1"/>
    <property type="molecule type" value="Genomic_DNA"/>
</dbReference>
<keyword evidence="4 6" id="KW-0808">Transferase</keyword>
<evidence type="ECO:0000256" key="6">
    <source>
        <dbReference type="HAMAP-Rule" id="MF_00074"/>
    </source>
</evidence>
<dbReference type="Gene3D" id="3.40.50.150">
    <property type="entry name" value="Vaccinia Virus protein VP39"/>
    <property type="match status" value="1"/>
</dbReference>
<name>A0A9D2RCB1_9FIRM</name>
<reference evidence="8" key="2">
    <citation type="submission" date="2021-04" db="EMBL/GenBank/DDBJ databases">
        <authorList>
            <person name="Gilroy R."/>
        </authorList>
    </citation>
    <scope>NUCLEOTIDE SEQUENCE</scope>
    <source>
        <strain evidence="8">ChiW19-6364</strain>
    </source>
</reference>
<keyword evidence="1 6" id="KW-0963">Cytoplasm</keyword>